<feature type="chain" id="PRO_5046768117" evidence="5">
    <location>
        <begin position="29"/>
        <end position="433"/>
    </location>
</feature>
<name>A0ABM4D8H1_HYDVU</name>
<organism evidence="7 8">
    <name type="scientific">Hydra vulgaris</name>
    <name type="common">Hydra</name>
    <name type="synonym">Hydra attenuata</name>
    <dbReference type="NCBI Taxonomy" id="6087"/>
    <lineage>
        <taxon>Eukaryota</taxon>
        <taxon>Metazoa</taxon>
        <taxon>Cnidaria</taxon>
        <taxon>Hydrozoa</taxon>
        <taxon>Hydroidolina</taxon>
        <taxon>Anthoathecata</taxon>
        <taxon>Aplanulata</taxon>
        <taxon>Hydridae</taxon>
        <taxon>Hydra</taxon>
    </lineage>
</organism>
<dbReference type="InterPro" id="IPR035914">
    <property type="entry name" value="Sperma_CUB_dom_sf"/>
</dbReference>
<accession>A0ABM4D8H1</accession>
<evidence type="ECO:0000256" key="1">
    <source>
        <dbReference type="ARBA" id="ARBA00023157"/>
    </source>
</evidence>
<keyword evidence="4" id="KW-0472">Membrane</keyword>
<dbReference type="SUPFAM" id="SSF49854">
    <property type="entry name" value="Spermadhesin, CUB domain"/>
    <property type="match status" value="2"/>
</dbReference>
<feature type="compositionally biased region" description="Pro residues" evidence="3">
    <location>
        <begin position="424"/>
        <end position="433"/>
    </location>
</feature>
<feature type="region of interest" description="Disordered" evidence="3">
    <location>
        <begin position="399"/>
        <end position="433"/>
    </location>
</feature>
<feature type="signal peptide" evidence="5">
    <location>
        <begin position="1"/>
        <end position="28"/>
    </location>
</feature>
<evidence type="ECO:0000313" key="8">
    <source>
        <dbReference type="RefSeq" id="XP_065670605.1"/>
    </source>
</evidence>
<protein>
    <submittedName>
        <fullName evidence="8">Uncharacterized protein LOC101239122 isoform X3</fullName>
    </submittedName>
</protein>
<feature type="domain" description="CUB" evidence="6">
    <location>
        <begin position="157"/>
        <end position="273"/>
    </location>
</feature>
<keyword evidence="4" id="KW-0812">Transmembrane</keyword>
<evidence type="ECO:0000256" key="5">
    <source>
        <dbReference type="SAM" id="SignalP"/>
    </source>
</evidence>
<keyword evidence="5" id="KW-0732">Signal</keyword>
<evidence type="ECO:0000256" key="2">
    <source>
        <dbReference type="PROSITE-ProRule" id="PRU00059"/>
    </source>
</evidence>
<dbReference type="Proteomes" id="UP001652625">
    <property type="component" value="Chromosome 12"/>
</dbReference>
<dbReference type="PROSITE" id="PS01180">
    <property type="entry name" value="CUB"/>
    <property type="match status" value="1"/>
</dbReference>
<dbReference type="RefSeq" id="XP_065670605.1">
    <property type="nucleotide sequence ID" value="XM_065814533.1"/>
</dbReference>
<dbReference type="InterPro" id="IPR000859">
    <property type="entry name" value="CUB_dom"/>
</dbReference>
<dbReference type="GeneID" id="101239122"/>
<evidence type="ECO:0000256" key="3">
    <source>
        <dbReference type="SAM" id="MobiDB-lite"/>
    </source>
</evidence>
<keyword evidence="7" id="KW-1185">Reference proteome</keyword>
<dbReference type="Gene3D" id="2.60.120.290">
    <property type="entry name" value="Spermadhesin, CUB domain"/>
    <property type="match status" value="2"/>
</dbReference>
<proteinExistence type="predicted"/>
<evidence type="ECO:0000313" key="7">
    <source>
        <dbReference type="Proteomes" id="UP001652625"/>
    </source>
</evidence>
<evidence type="ECO:0000256" key="4">
    <source>
        <dbReference type="SAM" id="Phobius"/>
    </source>
</evidence>
<keyword evidence="4" id="KW-1133">Transmembrane helix</keyword>
<sequence length="433" mass="48691">MTELKILAITGNILMLLRLEVSVTRVLGSSECIKSKFTATTGLVESIAKSNASCYNYTINVESKVVQLTWNSFEMDATMPTCTDGDYIEVSIGCGINRNSVSLFCSKNMKMKPHTIYSYDGCIDIVHRKNAKSLRDNYFSAYYLTHSQNVSWGPATCSSFSANQFTSGLIISPSWPLTYRSSISKCKWSVNSGDTMDIIKLNIMDLDIYQEGSSCNDKLFIKGIKSPKKWNFCRNSKPFSIITDYYNLEVQMNILNYERLTSNRGFVIGITAWKSKAFIKIFLNTNIRNYVLPAVFVVVAVIIIIVYRCIRSRRLSRSNQNMTPQYSAVPNSGADTIDLNIPSNPEAYYSKQSFNPSPYPVQQAYPRCEDGLRQPLIYPPAQQYQAPIQQYPGPPVQYPAPFQPYLAAPPQQCPPQQQNTGVIEPPPPPYPGI</sequence>
<reference evidence="8" key="1">
    <citation type="submission" date="2025-08" db="UniProtKB">
        <authorList>
            <consortium name="RefSeq"/>
        </authorList>
    </citation>
    <scope>IDENTIFICATION</scope>
</reference>
<evidence type="ECO:0000259" key="6">
    <source>
        <dbReference type="PROSITE" id="PS01180"/>
    </source>
</evidence>
<gene>
    <name evidence="8" type="primary">LOC101239122</name>
</gene>
<comment type="caution">
    <text evidence="2">Lacks conserved residue(s) required for the propagation of feature annotation.</text>
</comment>
<feature type="transmembrane region" description="Helical" evidence="4">
    <location>
        <begin position="290"/>
        <end position="310"/>
    </location>
</feature>
<keyword evidence="1" id="KW-1015">Disulfide bond</keyword>